<organism evidence="1">
    <name type="scientific">Anguilla anguilla</name>
    <name type="common">European freshwater eel</name>
    <name type="synonym">Muraena anguilla</name>
    <dbReference type="NCBI Taxonomy" id="7936"/>
    <lineage>
        <taxon>Eukaryota</taxon>
        <taxon>Metazoa</taxon>
        <taxon>Chordata</taxon>
        <taxon>Craniata</taxon>
        <taxon>Vertebrata</taxon>
        <taxon>Euteleostomi</taxon>
        <taxon>Actinopterygii</taxon>
        <taxon>Neopterygii</taxon>
        <taxon>Teleostei</taxon>
        <taxon>Anguilliformes</taxon>
        <taxon>Anguillidae</taxon>
        <taxon>Anguilla</taxon>
    </lineage>
</organism>
<reference evidence="1" key="1">
    <citation type="submission" date="2014-11" db="EMBL/GenBank/DDBJ databases">
        <authorList>
            <person name="Amaro Gonzalez C."/>
        </authorList>
    </citation>
    <scope>NUCLEOTIDE SEQUENCE</scope>
</reference>
<sequence length="18" mass="2134">MHCFTHNYGGTLKRLKNN</sequence>
<dbReference type="AlphaFoldDB" id="A0A0E9Y150"/>
<reference evidence="1" key="2">
    <citation type="journal article" date="2015" name="Fish Shellfish Immunol.">
        <title>Early steps in the European eel (Anguilla anguilla)-Vibrio vulnificus interaction in the gills: Role of the RtxA13 toxin.</title>
        <authorList>
            <person name="Callol A."/>
            <person name="Pajuelo D."/>
            <person name="Ebbesson L."/>
            <person name="Teles M."/>
            <person name="MacKenzie S."/>
            <person name="Amaro C."/>
        </authorList>
    </citation>
    <scope>NUCLEOTIDE SEQUENCE</scope>
</reference>
<protein>
    <submittedName>
        <fullName evidence="1">Uncharacterized protein</fullName>
    </submittedName>
</protein>
<accession>A0A0E9Y150</accession>
<name>A0A0E9Y150_ANGAN</name>
<proteinExistence type="predicted"/>
<dbReference type="EMBL" id="GBXM01000767">
    <property type="protein sequence ID" value="JAI07811.1"/>
    <property type="molecule type" value="Transcribed_RNA"/>
</dbReference>
<evidence type="ECO:0000313" key="1">
    <source>
        <dbReference type="EMBL" id="JAI07811.1"/>
    </source>
</evidence>